<dbReference type="PANTHER" id="PTHR33490">
    <property type="entry name" value="BLR5614 PROTEIN-RELATED"/>
    <property type="match status" value="1"/>
</dbReference>
<evidence type="ECO:0000259" key="1">
    <source>
        <dbReference type="SMART" id="SM00460"/>
    </source>
</evidence>
<gene>
    <name evidence="2" type="ORF">ACFOPQ_08820</name>
</gene>
<dbReference type="SMART" id="SM00460">
    <property type="entry name" value="TGc"/>
    <property type="match status" value="1"/>
</dbReference>
<sequence>MADTIDVRVGFRLNFELSDETPMLFVVEPRPHPHQQILEHREVLNPPSGLQKYTDHHGNIVWRLLAEPGKLEVMQDLLVRVPAQPDPQHPDLPKTRVENLPSDTLQFLLPSRYIDSDLLLQQAWDQFGSIQGGWAQVQAICDHLHGACTYGAGSTSSTTAQQAYSSGLAVCRDFAHMGVAFCRALNIPARYAYGYLGDIDVPVLPTPMDFHAWFEAWIDGEWRTFDARHNQPRVGRVLIATGRDAADVAFTTTFGSANLAQMTVWADKVTDHTAWETQANVHVR</sequence>
<reference evidence="3" key="1">
    <citation type="journal article" date="2019" name="Int. J. Syst. Evol. Microbiol.">
        <title>The Global Catalogue of Microorganisms (GCM) 10K type strain sequencing project: providing services to taxonomists for standard genome sequencing and annotation.</title>
        <authorList>
            <consortium name="The Broad Institute Genomics Platform"/>
            <consortium name="The Broad Institute Genome Sequencing Center for Infectious Disease"/>
            <person name="Wu L."/>
            <person name="Ma J."/>
        </authorList>
    </citation>
    <scope>NUCLEOTIDE SEQUENCE [LARGE SCALE GENOMIC DNA]</scope>
    <source>
        <strain evidence="3">CCTCC AB 2013263</strain>
    </source>
</reference>
<keyword evidence="3" id="KW-1185">Reference proteome</keyword>
<dbReference type="Pfam" id="PF01841">
    <property type="entry name" value="Transglut_core"/>
    <property type="match status" value="1"/>
</dbReference>
<dbReference type="RefSeq" id="WP_380077213.1">
    <property type="nucleotide sequence ID" value="NZ_JBHRZF010000105.1"/>
</dbReference>
<dbReference type="Proteomes" id="UP001595748">
    <property type="component" value="Unassembled WGS sequence"/>
</dbReference>
<dbReference type="SUPFAM" id="SSF54001">
    <property type="entry name" value="Cysteine proteinases"/>
    <property type="match status" value="1"/>
</dbReference>
<dbReference type="EMBL" id="JBHRZF010000105">
    <property type="protein sequence ID" value="MFC3860866.1"/>
    <property type="molecule type" value="Genomic_DNA"/>
</dbReference>
<proteinExistence type="predicted"/>
<dbReference type="Gene3D" id="2.60.40.2250">
    <property type="match status" value="1"/>
</dbReference>
<organism evidence="2 3">
    <name type="scientific">Deinococcus antarcticus</name>
    <dbReference type="NCBI Taxonomy" id="1298767"/>
    <lineage>
        <taxon>Bacteria</taxon>
        <taxon>Thermotogati</taxon>
        <taxon>Deinococcota</taxon>
        <taxon>Deinococci</taxon>
        <taxon>Deinococcales</taxon>
        <taxon>Deinococcaceae</taxon>
        <taxon>Deinococcus</taxon>
    </lineage>
</organism>
<name>A0ABV8A6H5_9DEIO</name>
<evidence type="ECO:0000313" key="2">
    <source>
        <dbReference type="EMBL" id="MFC3860866.1"/>
    </source>
</evidence>
<feature type="domain" description="Transglutaminase-like" evidence="1">
    <location>
        <begin position="163"/>
        <end position="229"/>
    </location>
</feature>
<evidence type="ECO:0000313" key="3">
    <source>
        <dbReference type="Proteomes" id="UP001595748"/>
    </source>
</evidence>
<dbReference type="InterPro" id="IPR002931">
    <property type="entry name" value="Transglutaminase-like"/>
</dbReference>
<protein>
    <submittedName>
        <fullName evidence="2">Transglutaminase domain-containing protein</fullName>
    </submittedName>
</protein>
<dbReference type="Gene3D" id="3.10.620.30">
    <property type="match status" value="1"/>
</dbReference>
<dbReference type="PANTHER" id="PTHR33490:SF12">
    <property type="entry name" value="BLL5557 PROTEIN"/>
    <property type="match status" value="1"/>
</dbReference>
<dbReference type="InterPro" id="IPR038765">
    <property type="entry name" value="Papain-like_cys_pep_sf"/>
</dbReference>
<comment type="caution">
    <text evidence="2">The sequence shown here is derived from an EMBL/GenBank/DDBJ whole genome shotgun (WGS) entry which is preliminary data.</text>
</comment>
<accession>A0ABV8A6H5</accession>